<dbReference type="PANTHER" id="PTHR47331">
    <property type="entry name" value="PHD-TYPE DOMAIN-CONTAINING PROTEIN"/>
    <property type="match status" value="1"/>
</dbReference>
<organism evidence="2 3">
    <name type="scientific">Meloidogyne javanica</name>
    <name type="common">Root-knot nematode worm</name>
    <dbReference type="NCBI Taxonomy" id="6303"/>
    <lineage>
        <taxon>Eukaryota</taxon>
        <taxon>Metazoa</taxon>
        <taxon>Ecdysozoa</taxon>
        <taxon>Nematoda</taxon>
        <taxon>Chromadorea</taxon>
        <taxon>Rhabditida</taxon>
        <taxon>Tylenchina</taxon>
        <taxon>Tylenchomorpha</taxon>
        <taxon>Tylenchoidea</taxon>
        <taxon>Meloidogynidae</taxon>
        <taxon>Meloidogyninae</taxon>
        <taxon>Meloidogyne</taxon>
        <taxon>Meloidogyne incognita group</taxon>
    </lineage>
</organism>
<evidence type="ECO:0000313" key="3">
    <source>
        <dbReference type="WBParaSite" id="scaffold34374_cov269.g21338"/>
    </source>
</evidence>
<protein>
    <submittedName>
        <fullName evidence="3">Peptidase aspartic putative domain-containing protein</fullName>
    </submittedName>
</protein>
<evidence type="ECO:0000259" key="1">
    <source>
        <dbReference type="Pfam" id="PF05585"/>
    </source>
</evidence>
<feature type="domain" description="DUF1758" evidence="1">
    <location>
        <begin position="268"/>
        <end position="355"/>
    </location>
</feature>
<dbReference type="InterPro" id="IPR008737">
    <property type="entry name" value="DUF1758"/>
</dbReference>
<sequence>MSGPYKRMIGTVLQRLRVRIENAESIIIKDEIDDEEKESLLNDGKGIQKILKTLDEKNKLWLDFLKDLDPDDRIKETQAYENYTVENRHFYEWIEKGREIVDSIDELVLQRNPDTSENNSVVTQTNNVETRELTVQLPRLQLPEFHGDPHHWISFWQSFESSIDRHNFSQIDKMKFLLNCLKGEARNVVSDLMLTNENYQIAVNTLKERFGDKNILIEALESELFRLPTCTEKSISLKYTVDKVEKIFRQLESIEPWNPMLMVLKVKVFSPRNEDKKTEIFVFLDSGSEVSYITDELTKKLNLPKLGEGFLEVYTFQGNKSEKQQSGKYLLGIERKDGKNEMIELLSINKIANELRS</sequence>
<dbReference type="WBParaSite" id="scaffold34374_cov269.g21338">
    <property type="protein sequence ID" value="scaffold34374_cov269.g21338"/>
    <property type="gene ID" value="scaffold34374_cov269.g21338"/>
</dbReference>
<name>A0A915MC04_MELJA</name>
<dbReference type="Pfam" id="PF05585">
    <property type="entry name" value="DUF1758"/>
    <property type="match status" value="1"/>
</dbReference>
<proteinExistence type="predicted"/>
<evidence type="ECO:0000313" key="2">
    <source>
        <dbReference type="Proteomes" id="UP000887561"/>
    </source>
</evidence>
<dbReference type="Proteomes" id="UP000887561">
    <property type="component" value="Unplaced"/>
</dbReference>
<dbReference type="AlphaFoldDB" id="A0A915MC04"/>
<reference evidence="3" key="1">
    <citation type="submission" date="2022-11" db="UniProtKB">
        <authorList>
            <consortium name="WormBaseParasite"/>
        </authorList>
    </citation>
    <scope>IDENTIFICATION</scope>
</reference>
<dbReference type="InterPro" id="IPR005312">
    <property type="entry name" value="DUF1759"/>
</dbReference>
<accession>A0A915MC04</accession>
<keyword evidence="2" id="KW-1185">Reference proteome</keyword>
<dbReference type="Pfam" id="PF03564">
    <property type="entry name" value="DUF1759"/>
    <property type="match status" value="1"/>
</dbReference>